<keyword evidence="8" id="KW-0378">Hydrolase</keyword>
<dbReference type="Proteomes" id="UP000325212">
    <property type="component" value="Unassembled WGS sequence"/>
</dbReference>
<dbReference type="EMBL" id="BJLA01000007">
    <property type="protein sequence ID" value="GEA31427.1"/>
    <property type="molecule type" value="Genomic_DNA"/>
</dbReference>
<dbReference type="SUPFAM" id="SSF56601">
    <property type="entry name" value="beta-lactamase/transpeptidase-like"/>
    <property type="match status" value="1"/>
</dbReference>
<dbReference type="InterPro" id="IPR012907">
    <property type="entry name" value="Peptidase_S11_C"/>
</dbReference>
<dbReference type="SMART" id="SM00936">
    <property type="entry name" value="PBP5_C"/>
    <property type="match status" value="1"/>
</dbReference>
<dbReference type="PANTHER" id="PTHR21581:SF6">
    <property type="entry name" value="TRAFFICKING PROTEIN PARTICLE COMPLEX SUBUNIT 12"/>
    <property type="match status" value="1"/>
</dbReference>
<evidence type="ECO:0000256" key="5">
    <source>
        <dbReference type="ARBA" id="ARBA00022645"/>
    </source>
</evidence>
<evidence type="ECO:0000256" key="11">
    <source>
        <dbReference type="ARBA" id="ARBA00023316"/>
    </source>
</evidence>
<dbReference type="RefSeq" id="WP_039771837.1">
    <property type="nucleotide sequence ID" value="NZ_BJLA01000007.1"/>
</dbReference>
<dbReference type="InterPro" id="IPR018044">
    <property type="entry name" value="Peptidase_S11"/>
</dbReference>
<dbReference type="InterPro" id="IPR037167">
    <property type="entry name" value="Peptidase_S11_C_sf"/>
</dbReference>
<evidence type="ECO:0000256" key="8">
    <source>
        <dbReference type="ARBA" id="ARBA00022801"/>
    </source>
</evidence>
<reference evidence="17 18" key="1">
    <citation type="submission" date="2019-06" db="EMBL/GenBank/DDBJ databases">
        <title>Draft genome sequence of Clostridium diolis DSM 15410.</title>
        <authorList>
            <person name="Kobayashi H."/>
            <person name="Tanizawa Y."/>
            <person name="Tohno M."/>
        </authorList>
    </citation>
    <scope>NUCLEOTIDE SEQUENCE [LARGE SCALE GENOMIC DNA]</scope>
    <source>
        <strain evidence="17 18">DSM 15410</strain>
    </source>
</reference>
<evidence type="ECO:0000256" key="12">
    <source>
        <dbReference type="ARBA" id="ARBA00034000"/>
    </source>
</evidence>
<keyword evidence="6" id="KW-0645">Protease</keyword>
<evidence type="ECO:0000256" key="1">
    <source>
        <dbReference type="ARBA" id="ARBA00003217"/>
    </source>
</evidence>
<evidence type="ECO:0000256" key="13">
    <source>
        <dbReference type="PIRSR" id="PIRSR618044-1"/>
    </source>
</evidence>
<evidence type="ECO:0000256" key="10">
    <source>
        <dbReference type="ARBA" id="ARBA00022984"/>
    </source>
</evidence>
<evidence type="ECO:0000256" key="6">
    <source>
        <dbReference type="ARBA" id="ARBA00022670"/>
    </source>
</evidence>
<evidence type="ECO:0000313" key="17">
    <source>
        <dbReference type="EMBL" id="GEA31427.1"/>
    </source>
</evidence>
<dbReference type="Pfam" id="PF07943">
    <property type="entry name" value="PBP5_C"/>
    <property type="match status" value="1"/>
</dbReference>
<gene>
    <name evidence="17" type="primary">dacF</name>
    <name evidence="17" type="ORF">CDIOL_23500</name>
</gene>
<dbReference type="GO" id="GO:0071555">
    <property type="term" value="P:cell wall organization"/>
    <property type="evidence" value="ECO:0007669"/>
    <property type="project" value="UniProtKB-KW"/>
</dbReference>
<feature type="domain" description="Peptidase S11 D-Ala-D-Ala carboxypeptidase A C-terminal" evidence="16">
    <location>
        <begin position="288"/>
        <end position="377"/>
    </location>
</feature>
<keyword evidence="11" id="KW-0961">Cell wall biogenesis/degradation</keyword>
<comment type="pathway">
    <text evidence="2">Cell wall biogenesis; peptidoglycan biosynthesis.</text>
</comment>
<keyword evidence="9" id="KW-0133">Cell shape</keyword>
<dbReference type="GO" id="GO:0009252">
    <property type="term" value="P:peptidoglycan biosynthetic process"/>
    <property type="evidence" value="ECO:0007669"/>
    <property type="project" value="UniProtKB-KW"/>
</dbReference>
<evidence type="ECO:0000256" key="4">
    <source>
        <dbReference type="ARBA" id="ARBA00012448"/>
    </source>
</evidence>
<dbReference type="EC" id="3.4.16.4" evidence="4"/>
<dbReference type="Gene3D" id="2.60.410.10">
    <property type="entry name" value="D-Ala-D-Ala carboxypeptidase, C-terminal domain"/>
    <property type="match status" value="1"/>
</dbReference>
<dbReference type="GO" id="GO:0008360">
    <property type="term" value="P:regulation of cell shape"/>
    <property type="evidence" value="ECO:0007669"/>
    <property type="project" value="UniProtKB-KW"/>
</dbReference>
<evidence type="ECO:0000256" key="15">
    <source>
        <dbReference type="RuleBase" id="RU004016"/>
    </source>
</evidence>
<evidence type="ECO:0000256" key="2">
    <source>
        <dbReference type="ARBA" id="ARBA00004752"/>
    </source>
</evidence>
<feature type="active site" description="Acyl-ester intermediate" evidence="13">
    <location>
        <position position="72"/>
    </location>
</feature>
<dbReference type="InterPro" id="IPR012338">
    <property type="entry name" value="Beta-lactam/transpept-like"/>
</dbReference>
<proteinExistence type="inferred from homology"/>
<keyword evidence="7" id="KW-0732">Signal</keyword>
<keyword evidence="5 17" id="KW-0121">Carboxypeptidase</keyword>
<dbReference type="Gene3D" id="3.40.710.10">
    <property type="entry name" value="DD-peptidase/beta-lactamase superfamily"/>
    <property type="match status" value="1"/>
</dbReference>
<comment type="function">
    <text evidence="1">Removes C-terminal D-alanyl residues from sugar-peptide cell wall precursors.</text>
</comment>
<comment type="caution">
    <text evidence="17">The sequence shown here is derived from an EMBL/GenBank/DDBJ whole genome shotgun (WGS) entry which is preliminary data.</text>
</comment>
<feature type="active site" evidence="13">
    <location>
        <position position="132"/>
    </location>
</feature>
<feature type="binding site" evidence="14">
    <location>
        <position position="238"/>
    </location>
    <ligand>
        <name>substrate</name>
    </ligand>
</feature>
<evidence type="ECO:0000256" key="14">
    <source>
        <dbReference type="PIRSR" id="PIRSR618044-2"/>
    </source>
</evidence>
<dbReference type="GeneID" id="66344769"/>
<evidence type="ECO:0000259" key="16">
    <source>
        <dbReference type="SMART" id="SM00936"/>
    </source>
</evidence>
<dbReference type="GO" id="GO:0009002">
    <property type="term" value="F:serine-type D-Ala-D-Ala carboxypeptidase activity"/>
    <property type="evidence" value="ECO:0007669"/>
    <property type="project" value="UniProtKB-EC"/>
</dbReference>
<sequence>MKNNAKRIISFTLIFIFTLLLLPINLAKAVDTDEKVKSDGTNIEARSALLMEPMSGKVLYEKNADEKFAPASVTKIMTMLLTMEAVDSGKIKLDDKVTCSENAKKMGGSTMLLDTGEIRTVEELLKGVAIASGNDAAVALAEYLGGTEQDFVNMMNKRAQELGMVNTTFKNCNGLPADGHMSTAKDIAIMSKELLKHPKVLKYTGTYMDNISEGRKSPIELVNHNKLVRFFEGCDGLKTGFTDEAKYCISATATRNGVRMLSVIMGAPTYKIRNRDAGVLLNYGFSKYEGKKLVSKDEEIDKVYMDEQTDKFFMAMAKDDLNVIIPKGGNKDLDKKIVIDELQKEYKAGDIVGKCEVYLGSEKVGEVDIYCDRDVKKGNIIDNIKYNIKNLFEKGV</sequence>
<accession>A0AAV3VZI4</accession>
<evidence type="ECO:0000256" key="7">
    <source>
        <dbReference type="ARBA" id="ARBA00022729"/>
    </source>
</evidence>
<protein>
    <recommendedName>
        <fullName evidence="4">serine-type D-Ala-D-Ala carboxypeptidase</fullName>
        <ecNumber evidence="4">3.4.16.4</ecNumber>
    </recommendedName>
</protein>
<dbReference type="AlphaFoldDB" id="A0AAV3VZI4"/>
<dbReference type="InterPro" id="IPR015956">
    <property type="entry name" value="Peniciliin-bd_prot_C_sf"/>
</dbReference>
<dbReference type="PANTHER" id="PTHR21581">
    <property type="entry name" value="D-ALANYL-D-ALANINE CARBOXYPEPTIDASE"/>
    <property type="match status" value="1"/>
</dbReference>
<organism evidence="17 18">
    <name type="scientific">Clostridium diolis</name>
    <dbReference type="NCBI Taxonomy" id="223919"/>
    <lineage>
        <taxon>Bacteria</taxon>
        <taxon>Bacillati</taxon>
        <taxon>Bacillota</taxon>
        <taxon>Clostridia</taxon>
        <taxon>Eubacteriales</taxon>
        <taxon>Clostridiaceae</taxon>
        <taxon>Clostridium</taxon>
    </lineage>
</organism>
<evidence type="ECO:0000313" key="18">
    <source>
        <dbReference type="Proteomes" id="UP000325212"/>
    </source>
</evidence>
<keyword evidence="10" id="KW-0573">Peptidoglycan synthesis</keyword>
<evidence type="ECO:0000256" key="9">
    <source>
        <dbReference type="ARBA" id="ARBA00022960"/>
    </source>
</evidence>
<dbReference type="GO" id="GO:0006508">
    <property type="term" value="P:proteolysis"/>
    <property type="evidence" value="ECO:0007669"/>
    <property type="project" value="UniProtKB-KW"/>
</dbReference>
<comment type="catalytic activity">
    <reaction evidence="12">
        <text>Preferential cleavage: (Ac)2-L-Lys-D-Ala-|-D-Ala. Also transpeptidation of peptidyl-alanyl moieties that are N-acyl substituents of D-alanine.</text>
        <dbReference type="EC" id="3.4.16.4"/>
    </reaction>
</comment>
<dbReference type="SUPFAM" id="SSF69189">
    <property type="entry name" value="Penicillin-binding protein associated domain"/>
    <property type="match status" value="1"/>
</dbReference>
<feature type="active site" description="Proton acceptor" evidence="13">
    <location>
        <position position="75"/>
    </location>
</feature>
<dbReference type="PRINTS" id="PR00725">
    <property type="entry name" value="DADACBPTASE1"/>
</dbReference>
<name>A0AAV3VZI4_9CLOT</name>
<comment type="similarity">
    <text evidence="3 15">Belongs to the peptidase S11 family.</text>
</comment>
<dbReference type="InterPro" id="IPR001967">
    <property type="entry name" value="Peptidase_S11_N"/>
</dbReference>
<evidence type="ECO:0000256" key="3">
    <source>
        <dbReference type="ARBA" id="ARBA00007164"/>
    </source>
</evidence>
<keyword evidence="18" id="KW-1185">Reference proteome</keyword>
<dbReference type="Pfam" id="PF00768">
    <property type="entry name" value="Peptidase_S11"/>
    <property type="match status" value="1"/>
</dbReference>